<name>A0A7Y3WV49_9HYPH</name>
<protein>
    <submittedName>
        <fullName evidence="1">Uncharacterized protein</fullName>
    </submittedName>
</protein>
<evidence type="ECO:0000313" key="1">
    <source>
        <dbReference type="EMBL" id="NNV19945.1"/>
    </source>
</evidence>
<organism evidence="1 2">
    <name type="scientific">Brucella pseudogrignonensis</name>
    <dbReference type="NCBI Taxonomy" id="419475"/>
    <lineage>
        <taxon>Bacteria</taxon>
        <taxon>Pseudomonadati</taxon>
        <taxon>Pseudomonadota</taxon>
        <taxon>Alphaproteobacteria</taxon>
        <taxon>Hyphomicrobiales</taxon>
        <taxon>Brucellaceae</taxon>
        <taxon>Brucella/Ochrobactrum group</taxon>
        <taxon>Brucella</taxon>
    </lineage>
</organism>
<comment type="caution">
    <text evidence="1">The sequence shown here is derived from an EMBL/GenBank/DDBJ whole genome shotgun (WGS) entry which is preliminary data.</text>
</comment>
<dbReference type="AlphaFoldDB" id="A0A7Y3WV49"/>
<proteinExistence type="predicted"/>
<dbReference type="EMBL" id="PKQI01000001">
    <property type="protein sequence ID" value="NNV19945.1"/>
    <property type="molecule type" value="Genomic_DNA"/>
</dbReference>
<reference evidence="1 2" key="1">
    <citation type="submission" date="2018-11" db="EMBL/GenBank/DDBJ databases">
        <title>Genome sequencing and analysis.</title>
        <authorList>
            <person name="Huang Y.-T."/>
        </authorList>
    </citation>
    <scope>NUCLEOTIDE SEQUENCE [LARGE SCALE GENOMIC DNA]</scope>
    <source>
        <strain evidence="1 2">SHIN</strain>
    </source>
</reference>
<accession>A0A7Y3WV49</accession>
<gene>
    <name evidence="1" type="ORF">EHE22_05815</name>
</gene>
<sequence length="104" mass="10769">MRIAMIAIAAVVALIAGIWVSGIRVVVIQPIGAIPDGITVIVSGVPNLQLVDSPDAICQRINGGVSLLCRGATAAAIANRGKILLRLPYSSILFRLSGAPDLDR</sequence>
<evidence type="ECO:0000313" key="2">
    <source>
        <dbReference type="Proteomes" id="UP000526233"/>
    </source>
</evidence>
<dbReference type="Proteomes" id="UP000526233">
    <property type="component" value="Unassembled WGS sequence"/>
</dbReference>